<organism evidence="1">
    <name type="scientific">Mesocestoides corti</name>
    <name type="common">Flatworm</name>
    <dbReference type="NCBI Taxonomy" id="53468"/>
    <lineage>
        <taxon>Eukaryota</taxon>
        <taxon>Metazoa</taxon>
        <taxon>Spiralia</taxon>
        <taxon>Lophotrochozoa</taxon>
        <taxon>Platyhelminthes</taxon>
        <taxon>Cestoda</taxon>
        <taxon>Eucestoda</taxon>
        <taxon>Cyclophyllidea</taxon>
        <taxon>Mesocestoididae</taxon>
        <taxon>Mesocestoides</taxon>
    </lineage>
</organism>
<name>A0A5K3EI99_MESCO</name>
<protein>
    <submittedName>
        <fullName evidence="1">CACTA en-spm transposon protein</fullName>
    </submittedName>
</protein>
<dbReference type="AlphaFoldDB" id="A0A5K3EI99"/>
<proteinExistence type="predicted"/>
<evidence type="ECO:0000313" key="1">
    <source>
        <dbReference type="WBParaSite" id="MCU_000492-RA"/>
    </source>
</evidence>
<accession>A0A5K3EI99</accession>
<dbReference type="WBParaSite" id="MCU_000492-RA">
    <property type="protein sequence ID" value="MCU_000492-RA"/>
    <property type="gene ID" value="MCU_000492"/>
</dbReference>
<reference evidence="1" key="1">
    <citation type="submission" date="2019-11" db="UniProtKB">
        <authorList>
            <consortium name="WormBaseParasite"/>
        </authorList>
    </citation>
    <scope>IDENTIFICATION</scope>
</reference>
<sequence length="128" mass="14735">MRGTEGRYQKRANYDIMEQETKKLESMLEKFKVSAVRHKEMIKDIHWESSKSKIYRNVHQPTSIPDIKKFSKIKILSARSDESLCNGKQTAKNVVKILTPPKEVCGQCEAVAPAVVFVVYFNSLRFAK</sequence>